<comment type="caution">
    <text evidence="4">The sequence shown here is derived from an EMBL/GenBank/DDBJ whole genome shotgun (WGS) entry which is preliminary data.</text>
</comment>
<dbReference type="GO" id="GO:0015768">
    <property type="term" value="P:maltose transport"/>
    <property type="evidence" value="ECO:0007669"/>
    <property type="project" value="TreeGrafter"/>
</dbReference>
<evidence type="ECO:0000256" key="3">
    <source>
        <dbReference type="ARBA" id="ARBA00022729"/>
    </source>
</evidence>
<dbReference type="EMBL" id="JARUIS010000023">
    <property type="protein sequence ID" value="MDS1004580.1"/>
    <property type="molecule type" value="Genomic_DNA"/>
</dbReference>
<gene>
    <name evidence="4" type="ORF">P9J83_13900</name>
</gene>
<evidence type="ECO:0000313" key="4">
    <source>
        <dbReference type="EMBL" id="MDS1004580.1"/>
    </source>
</evidence>
<dbReference type="PANTHER" id="PTHR30061">
    <property type="entry name" value="MALTOSE-BINDING PERIPLASMIC PROTEIN"/>
    <property type="match status" value="1"/>
</dbReference>
<dbReference type="GO" id="GO:0042956">
    <property type="term" value="P:maltodextrin transmembrane transport"/>
    <property type="evidence" value="ECO:0007669"/>
    <property type="project" value="TreeGrafter"/>
</dbReference>
<dbReference type="Pfam" id="PF13416">
    <property type="entry name" value="SBP_bac_8"/>
    <property type="match status" value="1"/>
</dbReference>
<dbReference type="PROSITE" id="PS51257">
    <property type="entry name" value="PROKAR_LIPOPROTEIN"/>
    <property type="match status" value="1"/>
</dbReference>
<evidence type="ECO:0000256" key="2">
    <source>
        <dbReference type="ARBA" id="ARBA00022448"/>
    </source>
</evidence>
<keyword evidence="2" id="KW-0813">Transport</keyword>
<dbReference type="InterPro" id="IPR006059">
    <property type="entry name" value="SBP"/>
</dbReference>
<evidence type="ECO:0000313" key="5">
    <source>
        <dbReference type="Proteomes" id="UP001182303"/>
    </source>
</evidence>
<reference evidence="4" key="1">
    <citation type="submission" date="2023-04" db="EMBL/GenBank/DDBJ databases">
        <title>Assessment of the microbiological origin of a defect in Grana Padano cheese.</title>
        <authorList>
            <person name="Zago M."/>
            <person name="Rossetti L."/>
            <person name="Bonvini B."/>
            <person name="Carminati D."/>
            <person name="Giraffa G."/>
        </authorList>
    </citation>
    <scope>NUCLEOTIDE SEQUENCE</scope>
    <source>
        <strain evidence="4">4990</strain>
    </source>
</reference>
<comment type="similarity">
    <text evidence="1">Belongs to the bacterial solute-binding protein 1 family.</text>
</comment>
<protein>
    <submittedName>
        <fullName evidence="4">ABC transporter substrate-binding protein</fullName>
    </submittedName>
</protein>
<dbReference type="Gene3D" id="3.40.190.10">
    <property type="entry name" value="Periplasmic binding protein-like II"/>
    <property type="match status" value="1"/>
</dbReference>
<dbReference type="GO" id="GO:0055052">
    <property type="term" value="C:ATP-binding cassette (ABC) transporter complex, substrate-binding subunit-containing"/>
    <property type="evidence" value="ECO:0007669"/>
    <property type="project" value="TreeGrafter"/>
</dbReference>
<sequence>MFLKFKKIICLILVLICPITFFSCKKENRSSNKELNMYIDIKDENSLNILKIIMEEYKKSNENVKININNALGSNVQDELKKEKSPDLIVVSRNEMIKLSQKGLLDDMRTNYDKNNITRDYYNVFNSYGRFKDKYYGIPIMPYTIEILYNTEALDKLKIEEPKNINDIKNIMKKLKDSSIKVPVMLPNDLDINLVMFSMISNNITNSMELENIYDKEKKEYQNMKNMQEPFNIINNMVKDNALDKNFFEEGKEVTLEKFNNGDIPIIISTSYYNNQIKNPNIKAIKGLYNVDKLSNTEPVIINSIMCLPLKAKNSEQANDFIDFTFNEKTQKSLLKKGFITGNKKVNKEKEGAVAKINKTTIEKLSNLNENSILVLYNLPSTFKSSISASIDKILNNEYTGKEWNKIVEDNLK</sequence>
<evidence type="ECO:0000256" key="1">
    <source>
        <dbReference type="ARBA" id="ARBA00008520"/>
    </source>
</evidence>
<dbReference type="PANTHER" id="PTHR30061:SF50">
    <property type="entry name" value="MALTOSE_MALTODEXTRIN-BINDING PERIPLASMIC PROTEIN"/>
    <property type="match status" value="1"/>
</dbReference>
<dbReference type="GO" id="GO:1901982">
    <property type="term" value="F:maltose binding"/>
    <property type="evidence" value="ECO:0007669"/>
    <property type="project" value="TreeGrafter"/>
</dbReference>
<dbReference type="SUPFAM" id="SSF53850">
    <property type="entry name" value="Periplasmic binding protein-like II"/>
    <property type="match status" value="1"/>
</dbReference>
<accession>A0AAE4FNY8</accession>
<dbReference type="Proteomes" id="UP001182303">
    <property type="component" value="Unassembled WGS sequence"/>
</dbReference>
<name>A0AAE4FNY8_CLOSG</name>
<dbReference type="AlphaFoldDB" id="A0AAE4FNY8"/>
<proteinExistence type="inferred from homology"/>
<organism evidence="4 5">
    <name type="scientific">Clostridium sporogenes</name>
    <dbReference type="NCBI Taxonomy" id="1509"/>
    <lineage>
        <taxon>Bacteria</taxon>
        <taxon>Bacillati</taxon>
        <taxon>Bacillota</taxon>
        <taxon>Clostridia</taxon>
        <taxon>Eubacteriales</taxon>
        <taxon>Clostridiaceae</taxon>
        <taxon>Clostridium</taxon>
    </lineage>
</organism>
<keyword evidence="3" id="KW-0732">Signal</keyword>